<dbReference type="Proteomes" id="UP000045842">
    <property type="component" value="Unassembled WGS sequence"/>
</dbReference>
<evidence type="ECO:0000313" key="19">
    <source>
        <dbReference type="Proteomes" id="UP000049023"/>
    </source>
</evidence>
<dbReference type="EMBL" id="CHKL01000560">
    <property type="protein sequence ID" value="COW99125.1"/>
    <property type="molecule type" value="Genomic_DNA"/>
</dbReference>
<evidence type="ECO:0000313" key="8">
    <source>
        <dbReference type="EMBL" id="COW17383.1"/>
    </source>
</evidence>
<evidence type="ECO:0000313" key="13">
    <source>
        <dbReference type="Proteomes" id="UP000044938"/>
    </source>
</evidence>
<dbReference type="EMBL" id="CQQC01002267">
    <property type="protein sequence ID" value="CNW66049.1"/>
    <property type="molecule type" value="Genomic_DNA"/>
</dbReference>
<evidence type="ECO:0000313" key="7">
    <source>
        <dbReference type="EMBL" id="COW13385.1"/>
    </source>
</evidence>
<protein>
    <submittedName>
        <fullName evidence="9">Uncharacterized protein</fullName>
    </submittedName>
</protein>
<reference evidence="9" key="1">
    <citation type="submission" date="2015-03" db="EMBL/GenBank/DDBJ databases">
        <authorList>
            <person name="Murphy D."/>
        </authorList>
    </citation>
    <scope>NUCLEOTIDE SEQUENCE [LARGE SCALE GENOMIC DNA]</scope>
    <source>
        <strain evidence="9">K00500041</strain>
    </source>
</reference>
<evidence type="ECO:0000256" key="1">
    <source>
        <dbReference type="SAM" id="MobiDB-lite"/>
    </source>
</evidence>
<evidence type="ECO:0000313" key="3">
    <source>
        <dbReference type="EMBL" id="CFE63232.1"/>
    </source>
</evidence>
<evidence type="ECO:0000313" key="10">
    <source>
        <dbReference type="EMBL" id="COW99125.1"/>
    </source>
</evidence>
<evidence type="ECO:0000313" key="18">
    <source>
        <dbReference type="Proteomes" id="UP000048948"/>
    </source>
</evidence>
<dbReference type="Proteomes" id="UP000048600">
    <property type="component" value="Unassembled WGS sequence"/>
</dbReference>
<dbReference type="EMBL" id="CSAD01000544">
    <property type="protein sequence ID" value="COW13385.1"/>
    <property type="molecule type" value="Genomic_DNA"/>
</dbReference>
<dbReference type="EMBL" id="CFOH01000615">
    <property type="protein sequence ID" value="CFE63232.1"/>
    <property type="molecule type" value="Genomic_DNA"/>
</dbReference>
<evidence type="ECO:0000313" key="17">
    <source>
        <dbReference type="Proteomes" id="UP000048600"/>
    </source>
</evidence>
<feature type="compositionally biased region" description="Basic and acidic residues" evidence="1">
    <location>
        <begin position="80"/>
        <end position="89"/>
    </location>
</feature>
<dbReference type="Proteomes" id="UP000048289">
    <property type="component" value="Unassembled WGS sequence"/>
</dbReference>
<evidence type="ECO:0000313" key="6">
    <source>
        <dbReference type="EMBL" id="CNW66049.1"/>
    </source>
</evidence>
<dbReference type="Proteomes" id="UP000039217">
    <property type="component" value="Unassembled WGS sequence"/>
</dbReference>
<dbReference type="EMBL" id="CFOE01000179">
    <property type="protein sequence ID" value="CFE39295.1"/>
    <property type="molecule type" value="Genomic_DNA"/>
</dbReference>
<dbReference type="EMBL" id="CNGE01001209">
    <property type="protein sequence ID" value="CKT85863.1"/>
    <property type="molecule type" value="Genomic_DNA"/>
</dbReference>
<reference evidence="11 12" key="2">
    <citation type="submission" date="2015-03" db="EMBL/GenBank/DDBJ databases">
        <authorList>
            <consortium name="Pathogen Informatics"/>
        </authorList>
    </citation>
    <scope>NUCLEOTIDE SEQUENCE [LARGE SCALE GENOMIC DNA]</scope>
    <source>
        <strain evidence="5 18">Bir 172</strain>
        <strain evidence="4 19">Bir 187</strain>
        <strain evidence="6 12">D00501624</strain>
        <strain evidence="7 14">G09801536</strain>
        <strain evidence="2 16">G09901357</strain>
        <strain evidence="3 15">H09601792</strain>
        <strain evidence="11">K00500041</strain>
        <strain evidence="8 13">M09401471</strain>
        <strain evidence="10 17">P00601463</strain>
    </source>
</reference>
<evidence type="ECO:0000313" key="12">
    <source>
        <dbReference type="Proteomes" id="UP000039217"/>
    </source>
</evidence>
<dbReference type="Proteomes" id="UP000038802">
    <property type="component" value="Unassembled WGS sequence"/>
</dbReference>
<name>A0A0U0RM46_MYCTX</name>
<evidence type="ECO:0000313" key="2">
    <source>
        <dbReference type="EMBL" id="CFE39295.1"/>
    </source>
</evidence>
<evidence type="ECO:0000313" key="9">
    <source>
        <dbReference type="EMBL" id="COW66101.1"/>
    </source>
</evidence>
<proteinExistence type="predicted"/>
<evidence type="ECO:0000313" key="11">
    <source>
        <dbReference type="Proteomes" id="UP000038802"/>
    </source>
</evidence>
<dbReference type="EMBL" id="CSAE01000627">
    <property type="protein sequence ID" value="COW66101.1"/>
    <property type="molecule type" value="Genomic_DNA"/>
</dbReference>
<dbReference type="AlphaFoldDB" id="A0A0U0RM46"/>
<feature type="region of interest" description="Disordered" evidence="1">
    <location>
        <begin position="67"/>
        <end position="89"/>
    </location>
</feature>
<dbReference type="Proteomes" id="UP000044938">
    <property type="component" value="Unassembled WGS sequence"/>
</dbReference>
<sequence>MAGWATSQSCACTTSGRHERSVPSFFKRSPARIMAWPIARVQAIMSLPNVNSCGSCAAAITRTPSVTSSEDGCVLGSVPDGHRDNTTTS</sequence>
<gene>
    <name evidence="6" type="ORF">ERS007661_04173</name>
    <name evidence="7" type="ORF">ERS007679_03205</name>
    <name evidence="2" type="ORF">ERS007681_01674</name>
    <name evidence="3" type="ORF">ERS007688_03105</name>
    <name evidence="9" type="ORF">ERS007703_04003</name>
    <name evidence="8" type="ORF">ERS007720_01908</name>
    <name evidence="10" type="ORF">ERS007741_03576</name>
    <name evidence="5" type="ORF">ERS027646_04214</name>
    <name evidence="4" type="ORF">ERS027661_04602</name>
</gene>
<dbReference type="Proteomes" id="UP000046947">
    <property type="component" value="Unassembled WGS sequence"/>
</dbReference>
<evidence type="ECO:0000313" key="4">
    <source>
        <dbReference type="EMBL" id="CKT64145.1"/>
    </source>
</evidence>
<dbReference type="EMBL" id="CNFU01001665">
    <property type="protein sequence ID" value="CKT64145.1"/>
    <property type="molecule type" value="Genomic_DNA"/>
</dbReference>
<dbReference type="Proteomes" id="UP000049023">
    <property type="component" value="Unassembled WGS sequence"/>
</dbReference>
<accession>A0A0U0RM46</accession>
<evidence type="ECO:0000313" key="16">
    <source>
        <dbReference type="Proteomes" id="UP000048289"/>
    </source>
</evidence>
<evidence type="ECO:0000313" key="14">
    <source>
        <dbReference type="Proteomes" id="UP000045842"/>
    </source>
</evidence>
<dbReference type="EMBL" id="CSAJ01000215">
    <property type="protein sequence ID" value="COW17383.1"/>
    <property type="molecule type" value="Genomic_DNA"/>
</dbReference>
<dbReference type="Proteomes" id="UP000048948">
    <property type="component" value="Unassembled WGS sequence"/>
</dbReference>
<evidence type="ECO:0000313" key="15">
    <source>
        <dbReference type="Proteomes" id="UP000046947"/>
    </source>
</evidence>
<evidence type="ECO:0000313" key="5">
    <source>
        <dbReference type="EMBL" id="CKT85863.1"/>
    </source>
</evidence>
<organism evidence="9 11">
    <name type="scientific">Mycobacterium tuberculosis</name>
    <dbReference type="NCBI Taxonomy" id="1773"/>
    <lineage>
        <taxon>Bacteria</taxon>
        <taxon>Bacillati</taxon>
        <taxon>Actinomycetota</taxon>
        <taxon>Actinomycetes</taxon>
        <taxon>Mycobacteriales</taxon>
        <taxon>Mycobacteriaceae</taxon>
        <taxon>Mycobacterium</taxon>
        <taxon>Mycobacterium tuberculosis complex</taxon>
    </lineage>
</organism>